<keyword evidence="1" id="KW-1133">Transmembrane helix</keyword>
<dbReference type="HOGENOM" id="CLU_163854_0_0_5"/>
<dbReference type="PATRIC" id="fig|883079.3.peg.2322"/>
<evidence type="ECO:0000256" key="1">
    <source>
        <dbReference type="SAM" id="Phobius"/>
    </source>
</evidence>
<comment type="caution">
    <text evidence="2">The sequence shown here is derived from an EMBL/GenBank/DDBJ whole genome shotgun (WGS) entry which is preliminary data.</text>
</comment>
<gene>
    <name evidence="2" type="ORF">HMPREF9696_02286</name>
</gene>
<evidence type="ECO:0000313" key="3">
    <source>
        <dbReference type="Proteomes" id="UP000001095"/>
    </source>
</evidence>
<evidence type="ECO:0000313" key="2">
    <source>
        <dbReference type="EMBL" id="EKS35451.1"/>
    </source>
</evidence>
<dbReference type="OrthoDB" id="8244057at2"/>
<feature type="transmembrane region" description="Helical" evidence="1">
    <location>
        <begin position="60"/>
        <end position="81"/>
    </location>
</feature>
<reference evidence="2 3" key="1">
    <citation type="submission" date="2012-04" db="EMBL/GenBank/DDBJ databases">
        <title>The Genome Sequence of Afipia clevelandensis ATCC 49720.</title>
        <authorList>
            <consortium name="The Broad Institute Genome Sequencing Platform"/>
            <person name="Earl A."/>
            <person name="Ward D."/>
            <person name="Feldgarden M."/>
            <person name="Gevers D."/>
            <person name="Huys G."/>
            <person name="Walker B."/>
            <person name="Young S.K."/>
            <person name="Zeng Q."/>
            <person name="Gargeya S."/>
            <person name="Fitzgerald M."/>
            <person name="Haas B."/>
            <person name="Abouelleil A."/>
            <person name="Alvarado L."/>
            <person name="Arachchi H.M."/>
            <person name="Berlin A."/>
            <person name="Chapman S.B."/>
            <person name="Goldberg J."/>
            <person name="Griggs A."/>
            <person name="Gujja S."/>
            <person name="Hansen M."/>
            <person name="Howarth C."/>
            <person name="Imamovic A."/>
            <person name="Larimer J."/>
            <person name="McCowen C."/>
            <person name="Montmayeur A."/>
            <person name="Murphy C."/>
            <person name="Neiman D."/>
            <person name="Pearson M."/>
            <person name="Priest M."/>
            <person name="Roberts A."/>
            <person name="Saif S."/>
            <person name="Shea T."/>
            <person name="Sisk P."/>
            <person name="Sykes S."/>
            <person name="Wortman J."/>
            <person name="Nusbaum C."/>
            <person name="Birren B."/>
        </authorList>
    </citation>
    <scope>NUCLEOTIDE SEQUENCE [LARGE SCALE GENOMIC DNA]</scope>
    <source>
        <strain evidence="2 3">ATCC 49720</strain>
    </source>
</reference>
<keyword evidence="3" id="KW-1185">Reference proteome</keyword>
<keyword evidence="1" id="KW-0812">Transmembrane</keyword>
<keyword evidence="1" id="KW-0472">Membrane</keyword>
<name>K8P1X1_9BRAD</name>
<accession>K8P1X1</accession>
<organism evidence="2 3">
    <name type="scientific">Afipia clevelandensis ATCC 49720</name>
    <dbReference type="NCBI Taxonomy" id="883079"/>
    <lineage>
        <taxon>Bacteria</taxon>
        <taxon>Pseudomonadati</taxon>
        <taxon>Pseudomonadota</taxon>
        <taxon>Alphaproteobacteria</taxon>
        <taxon>Hyphomicrobiales</taxon>
        <taxon>Nitrobacteraceae</taxon>
        <taxon>Afipia</taxon>
    </lineage>
</organism>
<dbReference type="EMBL" id="AGWY01000010">
    <property type="protein sequence ID" value="EKS35451.1"/>
    <property type="molecule type" value="Genomic_DNA"/>
</dbReference>
<feature type="transmembrane region" description="Helical" evidence="1">
    <location>
        <begin position="6"/>
        <end position="26"/>
    </location>
</feature>
<sequence length="101" mass="10637">MPAINPLTAVAVLFATAATDAVYVMFTSAVVARKRVPAANWSSIWYLLSSYAVISYTENWVYVAFAAVGSWIGAFATITFLHRPPGGPPVGASPESGARDG</sequence>
<dbReference type="Proteomes" id="UP000001095">
    <property type="component" value="Unassembled WGS sequence"/>
</dbReference>
<dbReference type="RefSeq" id="WP_002713152.1">
    <property type="nucleotide sequence ID" value="NZ_KB375281.1"/>
</dbReference>
<dbReference type="AlphaFoldDB" id="K8P1X1"/>
<protein>
    <submittedName>
        <fullName evidence="2">Uncharacterized protein</fullName>
    </submittedName>
</protein>
<proteinExistence type="predicted"/>